<dbReference type="CDD" id="cd03233">
    <property type="entry name" value="ABCG_PDR_domain1"/>
    <property type="match status" value="1"/>
</dbReference>
<feature type="transmembrane region" description="Helical" evidence="10">
    <location>
        <begin position="1299"/>
        <end position="1324"/>
    </location>
</feature>
<evidence type="ECO:0000256" key="8">
    <source>
        <dbReference type="ARBA" id="ARBA00023136"/>
    </source>
</evidence>
<feature type="transmembrane region" description="Helical" evidence="10">
    <location>
        <begin position="504"/>
        <end position="526"/>
    </location>
</feature>
<dbReference type="Gene3D" id="3.40.50.300">
    <property type="entry name" value="P-loop containing nucleotide triphosphate hydrolases"/>
    <property type="match status" value="2"/>
</dbReference>
<feature type="compositionally biased region" description="Polar residues" evidence="9">
    <location>
        <begin position="1096"/>
        <end position="1108"/>
    </location>
</feature>
<keyword evidence="4 10" id="KW-0812">Transmembrane</keyword>
<dbReference type="PROSITE" id="PS00211">
    <property type="entry name" value="ABC_TRANSPORTER_1"/>
    <property type="match status" value="1"/>
</dbReference>
<comment type="similarity">
    <text evidence="2">Belongs to the ABC transporter superfamily. ABCG family. PDR (TC 3.A.1.205) subfamily.</text>
</comment>
<comment type="subcellular location">
    <subcellularLocation>
        <location evidence="1">Membrane</location>
        <topology evidence="1">Multi-pass membrane protein</topology>
    </subcellularLocation>
</comment>
<feature type="transmembrane region" description="Helical" evidence="10">
    <location>
        <begin position="1330"/>
        <end position="1349"/>
    </location>
</feature>
<feature type="transmembrane region" description="Helical" evidence="10">
    <location>
        <begin position="578"/>
        <end position="602"/>
    </location>
</feature>
<dbReference type="SUPFAM" id="SSF52540">
    <property type="entry name" value="P-loop containing nucleoside triphosphate hydrolases"/>
    <property type="match status" value="2"/>
</dbReference>
<keyword evidence="6" id="KW-0067">ATP-binding</keyword>
<feature type="transmembrane region" description="Helical" evidence="10">
    <location>
        <begin position="468"/>
        <end position="492"/>
    </location>
</feature>
<dbReference type="Pfam" id="PF01061">
    <property type="entry name" value="ABC2_membrane"/>
    <property type="match status" value="2"/>
</dbReference>
<feature type="transmembrane region" description="Helical" evidence="10">
    <location>
        <begin position="1263"/>
        <end position="1287"/>
    </location>
</feature>
<dbReference type="InterPro" id="IPR034003">
    <property type="entry name" value="ABCG_PDR_2"/>
</dbReference>
<feature type="transmembrane region" description="Helical" evidence="10">
    <location>
        <begin position="614"/>
        <end position="635"/>
    </location>
</feature>
<reference evidence="12" key="1">
    <citation type="journal article" date="2021" name="Nat. Commun.">
        <title>Genetic determinants of endophytism in the Arabidopsis root mycobiome.</title>
        <authorList>
            <person name="Mesny F."/>
            <person name="Miyauchi S."/>
            <person name="Thiergart T."/>
            <person name="Pickel B."/>
            <person name="Atanasova L."/>
            <person name="Karlsson M."/>
            <person name="Huettel B."/>
            <person name="Barry K.W."/>
            <person name="Haridas S."/>
            <person name="Chen C."/>
            <person name="Bauer D."/>
            <person name="Andreopoulos W."/>
            <person name="Pangilinan J."/>
            <person name="LaButti K."/>
            <person name="Riley R."/>
            <person name="Lipzen A."/>
            <person name="Clum A."/>
            <person name="Drula E."/>
            <person name="Henrissat B."/>
            <person name="Kohler A."/>
            <person name="Grigoriev I.V."/>
            <person name="Martin F.M."/>
            <person name="Hacquard S."/>
        </authorList>
    </citation>
    <scope>NUCLEOTIDE SEQUENCE</scope>
    <source>
        <strain evidence="12">MPI-CAGE-CH-0243</strain>
    </source>
</reference>
<feature type="region of interest" description="Disordered" evidence="9">
    <location>
        <begin position="1096"/>
        <end position="1119"/>
    </location>
</feature>
<feature type="domain" description="ABC transporter" evidence="11">
    <location>
        <begin position="113"/>
        <end position="363"/>
    </location>
</feature>
<dbReference type="Pfam" id="PF00005">
    <property type="entry name" value="ABC_tran"/>
    <property type="match status" value="2"/>
</dbReference>
<dbReference type="PANTHER" id="PTHR19241">
    <property type="entry name" value="ATP-BINDING CASSETTE TRANSPORTER"/>
    <property type="match status" value="1"/>
</dbReference>
<dbReference type="Proteomes" id="UP000700596">
    <property type="component" value="Unassembled WGS sequence"/>
</dbReference>
<evidence type="ECO:0000256" key="3">
    <source>
        <dbReference type="ARBA" id="ARBA00022448"/>
    </source>
</evidence>
<evidence type="ECO:0000256" key="2">
    <source>
        <dbReference type="ARBA" id="ARBA00006012"/>
    </source>
</evidence>
<feature type="domain" description="ABC transporter" evidence="11">
    <location>
        <begin position="806"/>
        <end position="1048"/>
    </location>
</feature>
<feature type="transmembrane region" description="Helical" evidence="10">
    <location>
        <begin position="1412"/>
        <end position="1436"/>
    </location>
</feature>
<evidence type="ECO:0000256" key="1">
    <source>
        <dbReference type="ARBA" id="ARBA00004141"/>
    </source>
</evidence>
<dbReference type="InterPro" id="IPR027417">
    <property type="entry name" value="P-loop_NTPase"/>
</dbReference>
<dbReference type="GO" id="GO:0140359">
    <property type="term" value="F:ABC-type transporter activity"/>
    <property type="evidence" value="ECO:0007669"/>
    <property type="project" value="InterPro"/>
</dbReference>
<evidence type="ECO:0000256" key="4">
    <source>
        <dbReference type="ARBA" id="ARBA00022692"/>
    </source>
</evidence>
<keyword evidence="5" id="KW-0547">Nucleotide-binding</keyword>
<gene>
    <name evidence="12" type="ORF">B0J11DRAFT_550914</name>
</gene>
<feature type="transmembrane region" description="Helical" evidence="10">
    <location>
        <begin position="1223"/>
        <end position="1251"/>
    </location>
</feature>
<accession>A0A9P9DQY2</accession>
<evidence type="ECO:0000313" key="12">
    <source>
        <dbReference type="EMBL" id="KAH7124179.1"/>
    </source>
</evidence>
<keyword evidence="3" id="KW-0813">Transport</keyword>
<dbReference type="InterPro" id="IPR003439">
    <property type="entry name" value="ABC_transporter-like_ATP-bd"/>
</dbReference>
<feature type="transmembrane region" description="Helical" evidence="10">
    <location>
        <begin position="1177"/>
        <end position="1202"/>
    </location>
</feature>
<dbReference type="InterPro" id="IPR003593">
    <property type="entry name" value="AAA+_ATPase"/>
</dbReference>
<name>A0A9P9DQY2_9PLEO</name>
<dbReference type="InterPro" id="IPR013525">
    <property type="entry name" value="ABC2_TM"/>
</dbReference>
<dbReference type="GO" id="GO:0005524">
    <property type="term" value="F:ATP binding"/>
    <property type="evidence" value="ECO:0007669"/>
    <property type="project" value="UniProtKB-KW"/>
</dbReference>
<dbReference type="CDD" id="cd03232">
    <property type="entry name" value="ABCG_PDR_domain2"/>
    <property type="match status" value="1"/>
</dbReference>
<comment type="caution">
    <text evidence="12">The sequence shown here is derived from an EMBL/GenBank/DDBJ whole genome shotgun (WGS) entry which is preliminary data.</text>
</comment>
<dbReference type="InterPro" id="IPR017871">
    <property type="entry name" value="ABC_transporter-like_CS"/>
</dbReference>
<feature type="transmembrane region" description="Helical" evidence="10">
    <location>
        <begin position="721"/>
        <end position="743"/>
    </location>
</feature>
<sequence length="1493" mass="167780">MANGLVYNIRAVAPDISGDGYAKEWNSNDGTKRDADVDKNTISESACQWHLLTSEEERRMHYGPGLEGNLEETQKQPWSDQVTRRFGVSFRNMSVQGRSTEDRFFKTFLNAPISVLKTMFRPSGTKTTILHGIDGLVEKGEMLLVLGRPGSGCSTLLKTLALEIQGLYVDPQSVLNYEGISPKNLRKEFRGRCVYSAETDIHFPELTVAETILFSAKCRTQPRSSKSSRNEYISQMRDDVLSMFQLDQATNTKIGDEIQRGISGGEKRRVSIAEALTGWSSLQCWDNSTRGMDSSTALTIMNVLRSFATHQKATTIATLYQTPEPILNLFDKILVLYEGREIFFGSKSSAIAYFTRLGFDRPSNMTTADFLTSLTNPTEAARLVRSDFQHHPRTADDFARLWTRSGEREDLSRCIIRFEEDHPTRIVKGKSTRRANYLSRRGSPYVLSPLAQVELCMHRGSRRILNNLALPVSFVVGNAIMALIVGSVFYNLDNNTAGISAREILIFYSVLLNSFMTGFEILSVWSQRKVVEKQAAYNFYRPAADSLSALLCDIPTKLFTSVIFNTCLYFMANLRRSVSAYFIYMLFSFVGMMTMSMFFRCVGSLARTITQTMVPFGVTVILFITYTGFVVPVTYMHGWIRWVRYLNPISYSFESLMINEFRDRKFRCSDFIPAGPAYSEVGDSQKVCALVGAIRGEDTVHGDKHLAETFQFHKSHLWRNLWILCLFMIGFFAIHLIASQVILASKPRGEILLYAPKGISRKKTTKRSNDETNLRIATKTEAKNEGTTRQESRQIPQGLQSWQGAIHWSKVFYQISADNTQRQLLNDVNGWIRPGKLTALMGATGAGKTTLLDVLSQRTTTGDLSGEIYFNGKPRDSDFRRKTGYVQQQDIHCATSTVRESLQFSALMRQPPHVPLQEKLDYVEEIMRVLELGDIADAMVGEPGQGLNVEQRKRLSIGVELAAKPELLILDEPTSGLDSQTAWTICSLMQTLAHHGQAVICTIHQPSSVIFSMFDELLLIANGGKTLYFGDIGPDSQTVISYFERKGAAPCRVDENPAEWLFEVTSHDAGTHYSEIWNASTELSAVRTHLARLNPNTAATSNPQVPDTTNPPPASSATGPSQFATPFLFQFKALLNRNMIDYWRTPTYLWAKLVFCCGAALIISISCSNASRSLQGLQTLLFAIFLLFTNFSNLMQQILPVFSARRLLFEARERQSKTYSWPAFLLAAIVAEAVWQTIGSLLAYVLFYFPIGMYSSGEHQDAVLMWLFMWLFFLFTSTMSNLLIAGIDQVDTAVNIGQLVFYLILMFCGVLVPKAALPGFWIFMYRVSPLTYLIAGMIAVGVGSSPIICSETELLQFMPPANVTCGRYLDPYIGYAGGALANREATDMCAYCPLSNVSEFLVRFNISYSDRWFYFGIVWVFIVFNVACTFFVYWVFRVPKGQRLTLILEGRCNANENFAVMLAVPMLALIEIDKDYHDNKWSGCDGFEGGSYV</sequence>
<dbReference type="InterPro" id="IPR010929">
    <property type="entry name" value="PDR_CDR_ABC"/>
</dbReference>
<dbReference type="Pfam" id="PF06422">
    <property type="entry name" value="PDR_CDR"/>
    <property type="match status" value="1"/>
</dbReference>
<keyword evidence="13" id="KW-1185">Reference proteome</keyword>
<evidence type="ECO:0000256" key="6">
    <source>
        <dbReference type="ARBA" id="ARBA00022840"/>
    </source>
</evidence>
<dbReference type="OrthoDB" id="245989at2759"/>
<evidence type="ECO:0000256" key="10">
    <source>
        <dbReference type="SAM" id="Phobius"/>
    </source>
</evidence>
<evidence type="ECO:0000259" key="11">
    <source>
        <dbReference type="PROSITE" id="PS50893"/>
    </source>
</evidence>
<keyword evidence="7 10" id="KW-1133">Transmembrane helix</keyword>
<dbReference type="EMBL" id="JAGMWT010000008">
    <property type="protein sequence ID" value="KAH7124179.1"/>
    <property type="molecule type" value="Genomic_DNA"/>
</dbReference>
<dbReference type="InterPro" id="IPR034001">
    <property type="entry name" value="ABCG_PDR_1"/>
</dbReference>
<dbReference type="FunFam" id="3.40.50.300:FF:000054">
    <property type="entry name" value="ABC multidrug transporter atrF"/>
    <property type="match status" value="1"/>
</dbReference>
<dbReference type="GO" id="GO:0016020">
    <property type="term" value="C:membrane"/>
    <property type="evidence" value="ECO:0007669"/>
    <property type="project" value="UniProtKB-SubCell"/>
</dbReference>
<dbReference type="Pfam" id="PF19055">
    <property type="entry name" value="ABC2_membrane_7"/>
    <property type="match status" value="1"/>
</dbReference>
<dbReference type="InterPro" id="IPR043926">
    <property type="entry name" value="ABCG_dom"/>
</dbReference>
<dbReference type="SMART" id="SM00382">
    <property type="entry name" value="AAA"/>
    <property type="match status" value="2"/>
</dbReference>
<organism evidence="12 13">
    <name type="scientific">Dendryphion nanum</name>
    <dbReference type="NCBI Taxonomy" id="256645"/>
    <lineage>
        <taxon>Eukaryota</taxon>
        <taxon>Fungi</taxon>
        <taxon>Dikarya</taxon>
        <taxon>Ascomycota</taxon>
        <taxon>Pezizomycotina</taxon>
        <taxon>Dothideomycetes</taxon>
        <taxon>Pleosporomycetidae</taxon>
        <taxon>Pleosporales</taxon>
        <taxon>Torulaceae</taxon>
        <taxon>Dendryphion</taxon>
    </lineage>
</organism>
<evidence type="ECO:0000313" key="13">
    <source>
        <dbReference type="Proteomes" id="UP000700596"/>
    </source>
</evidence>
<protein>
    <submittedName>
        <fullName evidence="12">AtrD, ABC-transporter</fullName>
    </submittedName>
</protein>
<dbReference type="GO" id="GO:0016887">
    <property type="term" value="F:ATP hydrolysis activity"/>
    <property type="evidence" value="ECO:0007669"/>
    <property type="project" value="InterPro"/>
</dbReference>
<proteinExistence type="inferred from homology"/>
<keyword evidence="8 10" id="KW-0472">Membrane</keyword>
<evidence type="ECO:0000256" key="9">
    <source>
        <dbReference type="SAM" id="MobiDB-lite"/>
    </source>
</evidence>
<evidence type="ECO:0000256" key="7">
    <source>
        <dbReference type="ARBA" id="ARBA00022989"/>
    </source>
</evidence>
<evidence type="ECO:0000256" key="5">
    <source>
        <dbReference type="ARBA" id="ARBA00022741"/>
    </source>
</evidence>
<dbReference type="PROSITE" id="PS50893">
    <property type="entry name" value="ABC_TRANSPORTER_2"/>
    <property type="match status" value="2"/>
</dbReference>